<evidence type="ECO:0000313" key="5">
    <source>
        <dbReference type="Proteomes" id="UP000610124"/>
    </source>
</evidence>
<feature type="compositionally biased region" description="Polar residues" evidence="2">
    <location>
        <begin position="254"/>
        <end position="269"/>
    </location>
</feature>
<dbReference type="InterPro" id="IPR013597">
    <property type="entry name" value="Mat_intron_G2"/>
</dbReference>
<protein>
    <recommendedName>
        <fullName evidence="3">Reverse transcriptase domain-containing protein</fullName>
    </recommendedName>
</protein>
<accession>A0A8H9HZY3</accession>
<dbReference type="InterPro" id="IPR000477">
    <property type="entry name" value="RT_dom"/>
</dbReference>
<comment type="caution">
    <text evidence="4">The sequence shown here is derived from an EMBL/GenBank/DDBJ whole genome shotgun (WGS) entry which is preliminary data.</text>
</comment>
<reference evidence="4" key="2">
    <citation type="submission" date="2020-09" db="EMBL/GenBank/DDBJ databases">
        <authorList>
            <person name="Sun Q."/>
            <person name="Ohkuma M."/>
        </authorList>
    </citation>
    <scope>NUCLEOTIDE SEQUENCE</scope>
    <source>
        <strain evidence="4">JCM 4434</strain>
    </source>
</reference>
<proteinExistence type="predicted"/>
<dbReference type="PANTHER" id="PTHR34047">
    <property type="entry name" value="NUCLEAR INTRON MATURASE 1, MITOCHONDRIAL-RELATED"/>
    <property type="match status" value="1"/>
</dbReference>
<dbReference type="Gene3D" id="3.30.70.270">
    <property type="match status" value="1"/>
</dbReference>
<evidence type="ECO:0000256" key="2">
    <source>
        <dbReference type="SAM" id="MobiDB-lite"/>
    </source>
</evidence>
<dbReference type="PROSITE" id="PS50878">
    <property type="entry name" value="RT_POL"/>
    <property type="match status" value="1"/>
</dbReference>
<feature type="domain" description="Reverse transcriptase" evidence="3">
    <location>
        <begin position="1"/>
        <end position="155"/>
    </location>
</feature>
<dbReference type="InterPro" id="IPR043128">
    <property type="entry name" value="Rev_trsase/Diguanyl_cyclase"/>
</dbReference>
<dbReference type="EMBL" id="BMUB01000033">
    <property type="protein sequence ID" value="GGV04555.1"/>
    <property type="molecule type" value="Genomic_DNA"/>
</dbReference>
<name>A0A8H9HZY3_KITAU</name>
<dbReference type="SUPFAM" id="SSF56672">
    <property type="entry name" value="DNA/RNA polymerases"/>
    <property type="match status" value="1"/>
</dbReference>
<organism evidence="4 5">
    <name type="scientific">Kitasatospora aureofaciens</name>
    <name type="common">Streptomyces aureofaciens</name>
    <dbReference type="NCBI Taxonomy" id="1894"/>
    <lineage>
        <taxon>Bacteria</taxon>
        <taxon>Bacillati</taxon>
        <taxon>Actinomycetota</taxon>
        <taxon>Actinomycetes</taxon>
        <taxon>Kitasatosporales</taxon>
        <taxon>Streptomycetaceae</taxon>
        <taxon>Kitasatospora</taxon>
    </lineage>
</organism>
<dbReference type="CDD" id="cd01651">
    <property type="entry name" value="RT_G2_intron"/>
    <property type="match status" value="1"/>
</dbReference>
<evidence type="ECO:0000259" key="3">
    <source>
        <dbReference type="PROSITE" id="PS50878"/>
    </source>
</evidence>
<dbReference type="InterPro" id="IPR043502">
    <property type="entry name" value="DNA/RNA_pol_sf"/>
</dbReference>
<reference evidence="4" key="1">
    <citation type="journal article" date="2014" name="Int. J. Syst. Evol. Microbiol.">
        <title>Complete genome sequence of Corynebacterium casei LMG S-19264T (=DSM 44701T), isolated from a smear-ripened cheese.</title>
        <authorList>
            <consortium name="US DOE Joint Genome Institute (JGI-PGF)"/>
            <person name="Walter F."/>
            <person name="Albersmeier A."/>
            <person name="Kalinowski J."/>
            <person name="Ruckert C."/>
        </authorList>
    </citation>
    <scope>NUCLEOTIDE SEQUENCE</scope>
    <source>
        <strain evidence="4">JCM 4434</strain>
    </source>
</reference>
<gene>
    <name evidence="4" type="ORF">GCM10010502_69130</name>
</gene>
<evidence type="ECO:0000313" key="4">
    <source>
        <dbReference type="EMBL" id="GGV04555.1"/>
    </source>
</evidence>
<dbReference type="PANTHER" id="PTHR34047:SF3">
    <property type="entry name" value="BLR2052 PROTEIN"/>
    <property type="match status" value="1"/>
</dbReference>
<feature type="region of interest" description="Disordered" evidence="2">
    <location>
        <begin position="240"/>
        <end position="269"/>
    </location>
</feature>
<dbReference type="AlphaFoldDB" id="A0A8H9HZY3"/>
<evidence type="ECO:0000256" key="1">
    <source>
        <dbReference type="ARBA" id="ARBA00025589"/>
    </source>
</evidence>
<dbReference type="Proteomes" id="UP000610124">
    <property type="component" value="Unassembled WGS sequence"/>
</dbReference>
<dbReference type="Pfam" id="PF08388">
    <property type="entry name" value="GIIM"/>
    <property type="match status" value="1"/>
</dbReference>
<dbReference type="InterPro" id="IPR051083">
    <property type="entry name" value="GrpII_Intron_Splice-Mob/Def"/>
</dbReference>
<dbReference type="Pfam" id="PF00078">
    <property type="entry name" value="RVT_1"/>
    <property type="match status" value="1"/>
</dbReference>
<comment type="function">
    <text evidence="1">Poorly processive, error-prone DNA polymerase involved in untargeted mutagenesis. Copies undamaged DNA at stalled replication forks, which arise in vivo from mismatched or misaligned primer ends. These misaligned primers can be extended by PolIV. Exhibits no 3'-5' exonuclease (proofreading) activity. May be involved in translesional synthesis, in conjunction with the beta clamp from PolIII.</text>
</comment>
<sequence>MIDLDVQKFFDSVRWDLIVKAVEAHTDAVWVKLYVERWLRAPLQLPDGTLQKRDRGSPQGSAVSPVLANLFMHYAFDTWLARNYPGIQFERYADDAVVHCASEGQARHVLAALANRMEEVGLRLHPDKTRIVYCKDGNRRGSYEHTSFTFLGFTFRAREARNRKGVNFTSFLPAISKDALKKISAEVRSWRLHRRINLTFVDLARHINPMVRGWLQYYGAFYRSALHHLLRRIRAVRVDQPTHGGPRQLPGLLNSRSGSGLPQLPLSTD</sequence>